<dbReference type="Pfam" id="PF00107">
    <property type="entry name" value="ADH_zinc_N"/>
    <property type="match status" value="2"/>
</dbReference>
<comment type="caution">
    <text evidence="7">The sequence shown here is derived from an EMBL/GenBank/DDBJ whole genome shotgun (WGS) entry which is preliminary data.</text>
</comment>
<dbReference type="PANTHER" id="PTHR43401:SF2">
    <property type="entry name" value="L-THREONINE 3-DEHYDROGENASE"/>
    <property type="match status" value="1"/>
</dbReference>
<evidence type="ECO:0000259" key="5">
    <source>
        <dbReference type="Pfam" id="PF00107"/>
    </source>
</evidence>
<organism evidence="7 8">
    <name type="scientific">Porites evermanni</name>
    <dbReference type="NCBI Taxonomy" id="104178"/>
    <lineage>
        <taxon>Eukaryota</taxon>
        <taxon>Metazoa</taxon>
        <taxon>Cnidaria</taxon>
        <taxon>Anthozoa</taxon>
        <taxon>Hexacorallia</taxon>
        <taxon>Scleractinia</taxon>
        <taxon>Fungiina</taxon>
        <taxon>Poritidae</taxon>
        <taxon>Porites</taxon>
    </lineage>
</organism>
<dbReference type="PROSITE" id="PS00059">
    <property type="entry name" value="ADH_ZINC"/>
    <property type="match status" value="1"/>
</dbReference>
<dbReference type="Gene3D" id="3.90.180.10">
    <property type="entry name" value="Medium-chain alcohol dehydrogenases, catalytic domain"/>
    <property type="match status" value="2"/>
</dbReference>
<feature type="domain" description="Alcohol dehydrogenase-like C-terminal" evidence="5">
    <location>
        <begin position="178"/>
        <end position="226"/>
    </location>
</feature>
<proteinExistence type="inferred from homology"/>
<accession>A0ABN8QK31</accession>
<keyword evidence="8" id="KW-1185">Reference proteome</keyword>
<dbReference type="EMBL" id="CALNXI010001309">
    <property type="protein sequence ID" value="CAH3164262.1"/>
    <property type="molecule type" value="Genomic_DNA"/>
</dbReference>
<dbReference type="Proteomes" id="UP001159427">
    <property type="component" value="Unassembled WGS sequence"/>
</dbReference>
<dbReference type="InterPro" id="IPR013149">
    <property type="entry name" value="ADH-like_C"/>
</dbReference>
<evidence type="ECO:0000313" key="8">
    <source>
        <dbReference type="Proteomes" id="UP001159427"/>
    </source>
</evidence>
<feature type="domain" description="Alcohol dehydrogenase-like C-terminal" evidence="5">
    <location>
        <begin position="288"/>
        <end position="365"/>
    </location>
</feature>
<dbReference type="InterPro" id="IPR013154">
    <property type="entry name" value="ADH-like_N"/>
</dbReference>
<evidence type="ECO:0000256" key="2">
    <source>
        <dbReference type="ARBA" id="ARBA00022833"/>
    </source>
</evidence>
<dbReference type="Gene3D" id="3.40.50.720">
    <property type="entry name" value="NAD(P)-binding Rossmann-like Domain"/>
    <property type="match status" value="2"/>
</dbReference>
<evidence type="ECO:0000256" key="4">
    <source>
        <dbReference type="RuleBase" id="RU361277"/>
    </source>
</evidence>
<evidence type="ECO:0000256" key="3">
    <source>
        <dbReference type="ARBA" id="ARBA00023002"/>
    </source>
</evidence>
<evidence type="ECO:0000313" key="7">
    <source>
        <dbReference type="EMBL" id="CAH3164262.1"/>
    </source>
</evidence>
<feature type="domain" description="Alcohol dehydrogenase-like N-terminal" evidence="6">
    <location>
        <begin position="24"/>
        <end position="140"/>
    </location>
</feature>
<gene>
    <name evidence="7" type="ORF">PEVE_00004906</name>
</gene>
<dbReference type="InterPro" id="IPR011032">
    <property type="entry name" value="GroES-like_sf"/>
</dbReference>
<evidence type="ECO:0000256" key="1">
    <source>
        <dbReference type="ARBA" id="ARBA00022723"/>
    </source>
</evidence>
<comment type="cofactor">
    <cofactor evidence="4">
        <name>Zn(2+)</name>
        <dbReference type="ChEBI" id="CHEBI:29105"/>
    </cofactor>
</comment>
<dbReference type="Pfam" id="PF08240">
    <property type="entry name" value="ADH_N"/>
    <property type="match status" value="1"/>
</dbReference>
<sequence>MNVLIKEEEKVSYVYKDIPIPQAGEGELLVKVLKVSLCGSDIILYEWNEAAKTIATLPFIPGHECVGEVVQVGPDCDEKFSVGQLVCCENHFYCGKCYQCLHDLRHICQNLNQFGHGRGTIYGGFAQYTIIPAHYCYQLKTNLDVDRACLLEPFGVAHQAVEEVDPSGDTILVQGCGPIGLLAIGIAKCMGAIKIIATDIMADRLHKAKLMGADVIVDGKTENLKEAGLYINLQNQNLVRTKQTKKTVWDSIALLPSIYFWFPKTCWFFCLFFTVDKMLFHLLLVFRETSGNGIGCLLECSGAAPLVNNCFSLLRKGGRVVLVGLLKQPLHVENFLQDVLFKSLTLKTIHGRKIFSTWEKSEELLFSNKVDVTPVITHQVPMSQFEKAFELLKSGEGCKIMVDPQS</sequence>
<name>A0ABN8QK31_9CNID</name>
<dbReference type="SUPFAM" id="SSF50129">
    <property type="entry name" value="GroES-like"/>
    <property type="match status" value="1"/>
</dbReference>
<keyword evidence="1 4" id="KW-0479">Metal-binding</keyword>
<keyword evidence="3" id="KW-0560">Oxidoreductase</keyword>
<dbReference type="InterPro" id="IPR050129">
    <property type="entry name" value="Zn_alcohol_dh"/>
</dbReference>
<comment type="similarity">
    <text evidence="4">Belongs to the zinc-containing alcohol dehydrogenase family.</text>
</comment>
<dbReference type="InterPro" id="IPR036291">
    <property type="entry name" value="NAD(P)-bd_dom_sf"/>
</dbReference>
<evidence type="ECO:0000259" key="6">
    <source>
        <dbReference type="Pfam" id="PF08240"/>
    </source>
</evidence>
<reference evidence="7 8" key="1">
    <citation type="submission" date="2022-05" db="EMBL/GenBank/DDBJ databases">
        <authorList>
            <consortium name="Genoscope - CEA"/>
            <person name="William W."/>
        </authorList>
    </citation>
    <scope>NUCLEOTIDE SEQUENCE [LARGE SCALE GENOMIC DNA]</scope>
</reference>
<keyword evidence="2 4" id="KW-0862">Zinc</keyword>
<dbReference type="InterPro" id="IPR002328">
    <property type="entry name" value="ADH_Zn_CS"/>
</dbReference>
<protein>
    <submittedName>
        <fullName evidence="7">Uncharacterized protein</fullName>
    </submittedName>
</protein>
<dbReference type="SUPFAM" id="SSF51735">
    <property type="entry name" value="NAD(P)-binding Rossmann-fold domains"/>
    <property type="match status" value="1"/>
</dbReference>
<dbReference type="PANTHER" id="PTHR43401">
    <property type="entry name" value="L-THREONINE 3-DEHYDROGENASE"/>
    <property type="match status" value="1"/>
</dbReference>